<feature type="transmembrane region" description="Helical" evidence="1">
    <location>
        <begin position="9"/>
        <end position="33"/>
    </location>
</feature>
<dbReference type="EMBL" id="AJAT01000012">
    <property type="protein sequence ID" value="EOL45301.1"/>
    <property type="molecule type" value="Genomic_DNA"/>
</dbReference>
<keyword evidence="1" id="KW-0472">Membrane</keyword>
<feature type="transmembrane region" description="Helical" evidence="1">
    <location>
        <begin position="45"/>
        <end position="71"/>
    </location>
</feature>
<name>R3WBJ6_9ENTE</name>
<keyword evidence="1" id="KW-0812">Transmembrane</keyword>
<keyword evidence="3" id="KW-1185">Reference proteome</keyword>
<feature type="transmembrane region" description="Helical" evidence="1">
    <location>
        <begin position="83"/>
        <end position="109"/>
    </location>
</feature>
<evidence type="ECO:0000256" key="1">
    <source>
        <dbReference type="SAM" id="Phobius"/>
    </source>
</evidence>
<dbReference type="PATRIC" id="fig|1158610.3.peg.1165"/>
<gene>
    <name evidence="2" type="ORF">UC3_01191</name>
</gene>
<proteinExistence type="predicted"/>
<dbReference type="RefSeq" id="WP_010767859.1">
    <property type="nucleotide sequence ID" value="NZ_ASWE01000003.1"/>
</dbReference>
<comment type="caution">
    <text evidence="2">The sequence shown here is derived from an EMBL/GenBank/DDBJ whole genome shotgun (WGS) entry which is preliminary data.</text>
</comment>
<dbReference type="HOGENOM" id="CLU_2000402_0_0_9"/>
<protein>
    <submittedName>
        <fullName evidence="2">Uncharacterized protein</fullName>
    </submittedName>
</protein>
<dbReference type="OrthoDB" id="9955930at2"/>
<sequence>MSYRERKEYIFYTSIALIPGLVLFGILPFVVMIGTNDFTGPFNNLILNAFTFAFGGGYLTLSLVSGFLLITRFYATRTKTFKVLSILFFLFIPFFIYYFFFLISAPYYIYSLIKVHDRRFIREG</sequence>
<keyword evidence="1" id="KW-1133">Transmembrane helix</keyword>
<organism evidence="2 3">
    <name type="scientific">Enterococcus phoeniculicola ATCC BAA-412</name>
    <dbReference type="NCBI Taxonomy" id="1158610"/>
    <lineage>
        <taxon>Bacteria</taxon>
        <taxon>Bacillati</taxon>
        <taxon>Bacillota</taxon>
        <taxon>Bacilli</taxon>
        <taxon>Lactobacillales</taxon>
        <taxon>Enterococcaceae</taxon>
        <taxon>Enterococcus</taxon>
    </lineage>
</organism>
<dbReference type="AlphaFoldDB" id="R3WBJ6"/>
<evidence type="ECO:0000313" key="2">
    <source>
        <dbReference type="EMBL" id="EOL45301.1"/>
    </source>
</evidence>
<evidence type="ECO:0000313" key="3">
    <source>
        <dbReference type="Proteomes" id="UP000013785"/>
    </source>
</evidence>
<reference evidence="2 3" key="1">
    <citation type="submission" date="2013-02" db="EMBL/GenBank/DDBJ databases">
        <title>The Genome Sequence of Enterococcus phoeniculicola BAA-412.</title>
        <authorList>
            <consortium name="The Broad Institute Genome Sequencing Platform"/>
            <consortium name="The Broad Institute Genome Sequencing Center for Infectious Disease"/>
            <person name="Earl A.M."/>
            <person name="Gilmore M.S."/>
            <person name="Lebreton F."/>
            <person name="Walker B."/>
            <person name="Young S.K."/>
            <person name="Zeng Q."/>
            <person name="Gargeya S."/>
            <person name="Fitzgerald M."/>
            <person name="Haas B."/>
            <person name="Abouelleil A."/>
            <person name="Alvarado L."/>
            <person name="Arachchi H.M."/>
            <person name="Berlin A.M."/>
            <person name="Chapman S.B."/>
            <person name="Dewar J."/>
            <person name="Goldberg J."/>
            <person name="Griggs A."/>
            <person name="Gujja S."/>
            <person name="Hansen M."/>
            <person name="Howarth C."/>
            <person name="Imamovic A."/>
            <person name="Larimer J."/>
            <person name="McCowan C."/>
            <person name="Murphy C."/>
            <person name="Neiman D."/>
            <person name="Pearson M."/>
            <person name="Priest M."/>
            <person name="Roberts A."/>
            <person name="Saif S."/>
            <person name="Shea T."/>
            <person name="Sisk P."/>
            <person name="Sykes S."/>
            <person name="Wortman J."/>
            <person name="Nusbaum C."/>
            <person name="Birren B."/>
        </authorList>
    </citation>
    <scope>NUCLEOTIDE SEQUENCE [LARGE SCALE GENOMIC DNA]</scope>
    <source>
        <strain evidence="2 3">ATCC BAA-412</strain>
    </source>
</reference>
<dbReference type="Proteomes" id="UP000013785">
    <property type="component" value="Unassembled WGS sequence"/>
</dbReference>
<accession>R3WBJ6</accession>
<dbReference type="eggNOG" id="ENOG5032Q1Z">
    <property type="taxonomic scope" value="Bacteria"/>
</dbReference>